<dbReference type="Pfam" id="PF01985">
    <property type="entry name" value="CRS1_YhbY"/>
    <property type="match status" value="1"/>
</dbReference>
<evidence type="ECO:0000256" key="1">
    <source>
        <dbReference type="ARBA" id="ARBA00022884"/>
    </source>
</evidence>
<feature type="transmembrane region" description="Helical" evidence="2">
    <location>
        <begin position="66"/>
        <end position="85"/>
    </location>
</feature>
<dbReference type="GO" id="GO:0003723">
    <property type="term" value="F:RNA binding"/>
    <property type="evidence" value="ECO:0007669"/>
    <property type="project" value="UniProtKB-KW"/>
</dbReference>
<reference evidence="5" key="1">
    <citation type="submission" date="2018-05" db="EMBL/GenBank/DDBJ databases">
        <authorList>
            <person name="Lanie J.A."/>
            <person name="Ng W.-L."/>
            <person name="Kazmierczak K.M."/>
            <person name="Andrzejewski T.M."/>
            <person name="Davidsen T.M."/>
            <person name="Wayne K.J."/>
            <person name="Tettelin H."/>
            <person name="Glass J.I."/>
            <person name="Rusch D."/>
            <person name="Podicherti R."/>
            <person name="Tsui H.-C.T."/>
            <person name="Winkler M.E."/>
        </authorList>
    </citation>
    <scope>NUCLEOTIDE SEQUENCE</scope>
</reference>
<dbReference type="SMART" id="SM01103">
    <property type="entry name" value="CRS1_YhbY"/>
    <property type="match status" value="1"/>
</dbReference>
<dbReference type="EMBL" id="UINC01045494">
    <property type="protein sequence ID" value="SVB52316.1"/>
    <property type="molecule type" value="Genomic_DNA"/>
</dbReference>
<keyword evidence="1" id="KW-0694">RNA-binding</keyword>
<feature type="domain" description="CRM" evidence="3">
    <location>
        <begin position="1"/>
        <end position="97"/>
    </location>
</feature>
<dbReference type="InterPro" id="IPR001890">
    <property type="entry name" value="RNA-binding_CRM"/>
</dbReference>
<keyword evidence="2" id="KW-1133">Transmembrane helix</keyword>
<dbReference type="EMBL" id="UINC01111224">
    <property type="protein sequence ID" value="SVC79287.1"/>
    <property type="molecule type" value="Genomic_DNA"/>
</dbReference>
<proteinExistence type="predicted"/>
<dbReference type="Gene3D" id="3.30.110.60">
    <property type="entry name" value="YhbY-like"/>
    <property type="match status" value="1"/>
</dbReference>
<dbReference type="InterPro" id="IPR035920">
    <property type="entry name" value="YhbY-like_sf"/>
</dbReference>
<accession>A0A382M273</accession>
<dbReference type="InterPro" id="IPR017924">
    <property type="entry name" value="RNA-binding_YhbY"/>
</dbReference>
<dbReference type="EMBL" id="UINC01200945">
    <property type="protein sequence ID" value="SVE20070.1"/>
    <property type="molecule type" value="Genomic_DNA"/>
</dbReference>
<dbReference type="SUPFAM" id="SSF75471">
    <property type="entry name" value="YhbY-like"/>
    <property type="match status" value="1"/>
</dbReference>
<sequence>MKLTNNQKKHLRSLAHDLRPIVMVGQQGLSDAVLAELESTMTKHELLKIKVRANDREEKQQIVDKILNFSKAALVQVIGGVLIIYRPFDENPSIILPRT</sequence>
<organism evidence="5">
    <name type="scientific">marine metagenome</name>
    <dbReference type="NCBI Taxonomy" id="408172"/>
    <lineage>
        <taxon>unclassified sequences</taxon>
        <taxon>metagenomes</taxon>
        <taxon>ecological metagenomes</taxon>
    </lineage>
</organism>
<evidence type="ECO:0000256" key="2">
    <source>
        <dbReference type="SAM" id="Phobius"/>
    </source>
</evidence>
<dbReference type="InterPro" id="IPR051925">
    <property type="entry name" value="RNA-binding_domain"/>
</dbReference>
<dbReference type="EMBL" id="UINC01104573">
    <property type="protein sequence ID" value="SVC67832.1"/>
    <property type="molecule type" value="Genomic_DNA"/>
</dbReference>
<protein>
    <recommendedName>
        <fullName evidence="3">CRM domain-containing protein</fullName>
    </recommendedName>
</protein>
<evidence type="ECO:0000313" key="5">
    <source>
        <dbReference type="EMBL" id="SVC41261.1"/>
    </source>
</evidence>
<dbReference type="NCBIfam" id="TIGR00253">
    <property type="entry name" value="RNA_bind_YhbY"/>
    <property type="match status" value="1"/>
</dbReference>
<evidence type="ECO:0000259" key="3">
    <source>
        <dbReference type="PROSITE" id="PS51295"/>
    </source>
</evidence>
<dbReference type="PROSITE" id="PS51295">
    <property type="entry name" value="CRM"/>
    <property type="match status" value="1"/>
</dbReference>
<evidence type="ECO:0000313" key="8">
    <source>
        <dbReference type="EMBL" id="SVE20070.1"/>
    </source>
</evidence>
<gene>
    <name evidence="4" type="ORF">METZ01_LOCUS205170</name>
    <name evidence="5" type="ORF">METZ01_LOCUS294115</name>
    <name evidence="6" type="ORF">METZ01_LOCUS320686</name>
    <name evidence="7" type="ORF">METZ01_LOCUS332141</name>
    <name evidence="8" type="ORF">METZ01_LOCUS472924</name>
</gene>
<dbReference type="AlphaFoldDB" id="A0A382M273"/>
<evidence type="ECO:0000313" key="6">
    <source>
        <dbReference type="EMBL" id="SVC67832.1"/>
    </source>
</evidence>
<keyword evidence="2" id="KW-0812">Transmembrane</keyword>
<name>A0A382M273_9ZZZZ</name>
<evidence type="ECO:0000313" key="7">
    <source>
        <dbReference type="EMBL" id="SVC79287.1"/>
    </source>
</evidence>
<keyword evidence="2" id="KW-0472">Membrane</keyword>
<dbReference type="PANTHER" id="PTHR40065:SF3">
    <property type="entry name" value="RNA-BINDING PROTEIN YHBY"/>
    <property type="match status" value="1"/>
</dbReference>
<dbReference type="EMBL" id="UINC01089844">
    <property type="protein sequence ID" value="SVC41261.1"/>
    <property type="molecule type" value="Genomic_DNA"/>
</dbReference>
<dbReference type="PANTHER" id="PTHR40065">
    <property type="entry name" value="RNA-BINDING PROTEIN YHBY"/>
    <property type="match status" value="1"/>
</dbReference>
<evidence type="ECO:0000313" key="4">
    <source>
        <dbReference type="EMBL" id="SVB52316.1"/>
    </source>
</evidence>